<comment type="similarity">
    <text evidence="1">Belongs to the Gfa family.</text>
</comment>
<reference evidence="5" key="1">
    <citation type="submission" date="2020-07" db="EMBL/GenBank/DDBJ databases">
        <title>Draft Genome Sequence of a Deep-Sea Yeast, Naganishia (Cryptococcus) liquefaciens strain N6.</title>
        <authorList>
            <person name="Han Y.W."/>
            <person name="Kajitani R."/>
            <person name="Morimoto H."/>
            <person name="Parhat M."/>
            <person name="Tsubouchi H."/>
            <person name="Bakenova O."/>
            <person name="Ogata M."/>
            <person name="Argunhan B."/>
            <person name="Aoki R."/>
            <person name="Kajiwara S."/>
            <person name="Itoh T."/>
            <person name="Iwasaki H."/>
        </authorList>
    </citation>
    <scope>NUCLEOTIDE SEQUENCE</scope>
    <source>
        <strain evidence="5">N6</strain>
    </source>
</reference>
<dbReference type="Proteomes" id="UP000620104">
    <property type="component" value="Unassembled WGS sequence"/>
</dbReference>
<dbReference type="InterPro" id="IPR052355">
    <property type="entry name" value="CENP-V-like"/>
</dbReference>
<feature type="domain" description="CENP-V/GFA" evidence="4">
    <location>
        <begin position="7"/>
        <end position="113"/>
    </location>
</feature>
<dbReference type="PANTHER" id="PTHR28620:SF1">
    <property type="entry name" value="CENP-V_GFA DOMAIN-CONTAINING PROTEIN"/>
    <property type="match status" value="1"/>
</dbReference>
<feature type="domain" description="CENP-V/GFA" evidence="4">
    <location>
        <begin position="140"/>
        <end position="251"/>
    </location>
</feature>
<evidence type="ECO:0000256" key="2">
    <source>
        <dbReference type="ARBA" id="ARBA00022723"/>
    </source>
</evidence>
<keyword evidence="3" id="KW-0862">Zinc</keyword>
<evidence type="ECO:0000313" key="5">
    <source>
        <dbReference type="EMBL" id="GHJ87987.1"/>
    </source>
</evidence>
<comment type="caution">
    <text evidence="5">The sequence shown here is derived from an EMBL/GenBank/DDBJ whole genome shotgun (WGS) entry which is preliminary data.</text>
</comment>
<evidence type="ECO:0000313" key="6">
    <source>
        <dbReference type="Proteomes" id="UP000620104"/>
    </source>
</evidence>
<keyword evidence="2" id="KW-0479">Metal-binding</keyword>
<evidence type="ECO:0000256" key="3">
    <source>
        <dbReference type="ARBA" id="ARBA00022833"/>
    </source>
</evidence>
<dbReference type="EMBL" id="BLZA01000024">
    <property type="protein sequence ID" value="GHJ87987.1"/>
    <property type="molecule type" value="Genomic_DNA"/>
</dbReference>
<sequence length="256" mass="28674">MSEPKTFHGSCHCKAIKFTVNLPNGLDDNGTCDCSHCAKRGIIWQFPEAGALELEGKTLRGYEFGAKSTTHQFCSECGTFILGCAYNPKKQMPFNVRALRDIDIHQVPLKSYSGKDRMPEYVPPQPLDHDLAVPEGKKVYHGSCHCHAVRFAVVHDPLEKSEATDCNCTLCGGNGTLWIYPQQTDFYMPLECRSNLGDYTFGVKENHHMFCKTCGINVYEQRENQNGMGVNIRLLEGCADELAKIKIKKEDGLNDM</sequence>
<protein>
    <recommendedName>
        <fullName evidence="4">CENP-V/GFA domain-containing protein</fullName>
    </recommendedName>
</protein>
<dbReference type="SUPFAM" id="SSF51316">
    <property type="entry name" value="Mss4-like"/>
    <property type="match status" value="2"/>
</dbReference>
<dbReference type="AlphaFoldDB" id="A0A8H3YH92"/>
<dbReference type="PROSITE" id="PS51891">
    <property type="entry name" value="CENP_V_GFA"/>
    <property type="match status" value="2"/>
</dbReference>
<keyword evidence="6" id="KW-1185">Reference proteome</keyword>
<evidence type="ECO:0000256" key="1">
    <source>
        <dbReference type="ARBA" id="ARBA00005495"/>
    </source>
</evidence>
<dbReference type="PANTHER" id="PTHR28620">
    <property type="entry name" value="CENTROMERE PROTEIN V"/>
    <property type="match status" value="1"/>
</dbReference>
<evidence type="ECO:0000259" key="4">
    <source>
        <dbReference type="PROSITE" id="PS51891"/>
    </source>
</evidence>
<gene>
    <name evidence="5" type="ORF">NliqN6_4389</name>
</gene>
<dbReference type="Gene3D" id="2.170.150.70">
    <property type="match status" value="2"/>
</dbReference>
<proteinExistence type="inferred from homology"/>
<dbReference type="Pfam" id="PF04828">
    <property type="entry name" value="GFA"/>
    <property type="match status" value="2"/>
</dbReference>
<dbReference type="InterPro" id="IPR011057">
    <property type="entry name" value="Mss4-like_sf"/>
</dbReference>
<dbReference type="InterPro" id="IPR006913">
    <property type="entry name" value="CENP-V/GFA"/>
</dbReference>
<dbReference type="GO" id="GO:0046872">
    <property type="term" value="F:metal ion binding"/>
    <property type="evidence" value="ECO:0007669"/>
    <property type="project" value="UniProtKB-KW"/>
</dbReference>
<dbReference type="GO" id="GO:0016846">
    <property type="term" value="F:carbon-sulfur lyase activity"/>
    <property type="evidence" value="ECO:0007669"/>
    <property type="project" value="InterPro"/>
</dbReference>
<dbReference type="OrthoDB" id="2993351at2759"/>
<organism evidence="5 6">
    <name type="scientific">Naganishia liquefaciens</name>
    <dbReference type="NCBI Taxonomy" id="104408"/>
    <lineage>
        <taxon>Eukaryota</taxon>
        <taxon>Fungi</taxon>
        <taxon>Dikarya</taxon>
        <taxon>Basidiomycota</taxon>
        <taxon>Agaricomycotina</taxon>
        <taxon>Tremellomycetes</taxon>
        <taxon>Filobasidiales</taxon>
        <taxon>Filobasidiaceae</taxon>
        <taxon>Naganishia</taxon>
    </lineage>
</organism>
<accession>A0A8H3YH92</accession>
<name>A0A8H3YH92_9TREE</name>